<feature type="region of interest" description="Disordered" evidence="1">
    <location>
        <begin position="45"/>
        <end position="89"/>
    </location>
</feature>
<comment type="caution">
    <text evidence="2">The sequence shown here is derived from an EMBL/GenBank/DDBJ whole genome shotgun (WGS) entry which is preliminary data.</text>
</comment>
<dbReference type="AlphaFoldDB" id="A0A1Y2AII4"/>
<dbReference type="OrthoDB" id="2564350at2759"/>
<organism evidence="2 3">
    <name type="scientific">Naematelia encephala</name>
    <dbReference type="NCBI Taxonomy" id="71784"/>
    <lineage>
        <taxon>Eukaryota</taxon>
        <taxon>Fungi</taxon>
        <taxon>Dikarya</taxon>
        <taxon>Basidiomycota</taxon>
        <taxon>Agaricomycotina</taxon>
        <taxon>Tremellomycetes</taxon>
        <taxon>Tremellales</taxon>
        <taxon>Naemateliaceae</taxon>
        <taxon>Naematelia</taxon>
    </lineage>
</organism>
<evidence type="ECO:0000313" key="3">
    <source>
        <dbReference type="Proteomes" id="UP000193986"/>
    </source>
</evidence>
<accession>A0A1Y2AII4</accession>
<protein>
    <submittedName>
        <fullName evidence="2">Uncharacterized protein</fullName>
    </submittedName>
</protein>
<dbReference type="STRING" id="71784.A0A1Y2AII4"/>
<dbReference type="InParanoid" id="A0A1Y2AII4"/>
<evidence type="ECO:0000313" key="2">
    <source>
        <dbReference type="EMBL" id="ORY22391.1"/>
    </source>
</evidence>
<evidence type="ECO:0000256" key="1">
    <source>
        <dbReference type="SAM" id="MobiDB-lite"/>
    </source>
</evidence>
<proteinExistence type="predicted"/>
<dbReference type="Proteomes" id="UP000193986">
    <property type="component" value="Unassembled WGS sequence"/>
</dbReference>
<name>A0A1Y2AII4_9TREE</name>
<gene>
    <name evidence="2" type="ORF">BCR39DRAFT_508138</name>
</gene>
<sequence>MSTSIAESISTSTSIPIPTASITSVPLAPTPATVSISASASASISVPSAETSKLTNGQRMARGLPLLPPSRRITGLKPKRSSVPTSSTPPVYVIRLRNPADGSEYGVISRSPEDNKNGDLVDVAPDMTQAMKFAFGPDGKAQEGPFDIYPSVTDQSISYANMGWSTYDNDGLLHINLKLNHLLASSISSTEEIINPVLAPLTTGSPDEAHSLPAQGAMWTYDRQSRRLLAHYRNVDGSIIPTKFTTGGDCQHTICLVADIEAFQNDLGADAIELHLLATVDV</sequence>
<dbReference type="EMBL" id="MCFC01000094">
    <property type="protein sequence ID" value="ORY22391.1"/>
    <property type="molecule type" value="Genomic_DNA"/>
</dbReference>
<reference evidence="2 3" key="1">
    <citation type="submission" date="2016-07" db="EMBL/GenBank/DDBJ databases">
        <title>Pervasive Adenine N6-methylation of Active Genes in Fungi.</title>
        <authorList>
            <consortium name="DOE Joint Genome Institute"/>
            <person name="Mondo S.J."/>
            <person name="Dannebaum R.O."/>
            <person name="Kuo R.C."/>
            <person name="Labutti K."/>
            <person name="Haridas S."/>
            <person name="Kuo A."/>
            <person name="Salamov A."/>
            <person name="Ahrendt S.R."/>
            <person name="Lipzen A."/>
            <person name="Sullivan W."/>
            <person name="Andreopoulos W.B."/>
            <person name="Clum A."/>
            <person name="Lindquist E."/>
            <person name="Daum C."/>
            <person name="Ramamoorthy G.K."/>
            <person name="Gryganskyi A."/>
            <person name="Culley D."/>
            <person name="Magnuson J.K."/>
            <person name="James T.Y."/>
            <person name="O'Malley M.A."/>
            <person name="Stajich J.E."/>
            <person name="Spatafora J.W."/>
            <person name="Visel A."/>
            <person name="Grigoriev I.V."/>
        </authorList>
    </citation>
    <scope>NUCLEOTIDE SEQUENCE [LARGE SCALE GENOMIC DNA]</scope>
    <source>
        <strain evidence="2 3">68-887.2</strain>
    </source>
</reference>
<keyword evidence="3" id="KW-1185">Reference proteome</keyword>